<sequence length="118" mass="13680">MLDDSSGENWRINFIYLANTRIKRGILLLENRKRKKDQDPQQTERIISQAYRLGLPIEIIVSGQQTDQTIGLKGRIFHIDRRNKKVLLIHSVKGHTKLCTPIPFARIISAKIIHTKLQ</sequence>
<dbReference type="EMBL" id="JJRY01000004">
    <property type="protein sequence ID" value="KEF39139.1"/>
    <property type="molecule type" value="Genomic_DNA"/>
</dbReference>
<dbReference type="AlphaFoldDB" id="A0A072NNB8"/>
<protein>
    <submittedName>
        <fullName evidence="1">Uncharacterized protein</fullName>
    </submittedName>
</protein>
<dbReference type="RefSeq" id="WP_035194574.1">
    <property type="nucleotide sequence ID" value="NZ_JJRY01000004.1"/>
</dbReference>
<reference evidence="1 2" key="1">
    <citation type="submission" date="2014-04" db="EMBL/GenBank/DDBJ databases">
        <title>Draft genome sequence of Bacillus azotoformans MEV2011, a (co-) denitrifying strain unable to grow in the presence of oxygen.</title>
        <authorList>
            <person name="Nielsen M."/>
            <person name="Schreiber L."/>
            <person name="Finster K."/>
            <person name="Schramm A."/>
        </authorList>
    </citation>
    <scope>NUCLEOTIDE SEQUENCE [LARGE SCALE GENOMIC DNA]</scope>
    <source>
        <strain evidence="1 2">MEV2011</strain>
    </source>
</reference>
<evidence type="ECO:0000313" key="2">
    <source>
        <dbReference type="Proteomes" id="UP000027936"/>
    </source>
</evidence>
<dbReference type="PATRIC" id="fig|1348973.3.peg.1492"/>
<accession>A0A072NNB8</accession>
<dbReference type="OrthoDB" id="9972329at2"/>
<gene>
    <name evidence="1" type="ORF">M670_01528</name>
</gene>
<evidence type="ECO:0000313" key="1">
    <source>
        <dbReference type="EMBL" id="KEF39139.1"/>
    </source>
</evidence>
<dbReference type="Proteomes" id="UP000027936">
    <property type="component" value="Unassembled WGS sequence"/>
</dbReference>
<name>A0A072NNB8_SCHAZ</name>
<comment type="caution">
    <text evidence="1">The sequence shown here is derived from an EMBL/GenBank/DDBJ whole genome shotgun (WGS) entry which is preliminary data.</text>
</comment>
<organism evidence="1 2">
    <name type="scientific">Schinkia azotoformans MEV2011</name>
    <dbReference type="NCBI Taxonomy" id="1348973"/>
    <lineage>
        <taxon>Bacteria</taxon>
        <taxon>Bacillati</taxon>
        <taxon>Bacillota</taxon>
        <taxon>Bacilli</taxon>
        <taxon>Bacillales</taxon>
        <taxon>Bacillaceae</taxon>
        <taxon>Calidifontibacillus/Schinkia group</taxon>
        <taxon>Schinkia</taxon>
    </lineage>
</organism>
<proteinExistence type="predicted"/>